<protein>
    <submittedName>
        <fullName evidence="1">Uncharacterized protein</fullName>
    </submittedName>
</protein>
<dbReference type="AlphaFoldDB" id="A0A0E9TU36"/>
<organism evidence="1">
    <name type="scientific">Anguilla anguilla</name>
    <name type="common">European freshwater eel</name>
    <name type="synonym">Muraena anguilla</name>
    <dbReference type="NCBI Taxonomy" id="7936"/>
    <lineage>
        <taxon>Eukaryota</taxon>
        <taxon>Metazoa</taxon>
        <taxon>Chordata</taxon>
        <taxon>Craniata</taxon>
        <taxon>Vertebrata</taxon>
        <taxon>Euteleostomi</taxon>
        <taxon>Actinopterygii</taxon>
        <taxon>Neopterygii</taxon>
        <taxon>Teleostei</taxon>
        <taxon>Anguilliformes</taxon>
        <taxon>Anguillidae</taxon>
        <taxon>Anguilla</taxon>
    </lineage>
</organism>
<proteinExistence type="predicted"/>
<accession>A0A0E9TU36</accession>
<reference evidence="1" key="1">
    <citation type="submission" date="2014-11" db="EMBL/GenBank/DDBJ databases">
        <authorList>
            <person name="Amaro Gonzalez C."/>
        </authorList>
    </citation>
    <scope>NUCLEOTIDE SEQUENCE</scope>
</reference>
<dbReference type="EMBL" id="GBXM01051605">
    <property type="protein sequence ID" value="JAH56972.1"/>
    <property type="molecule type" value="Transcribed_RNA"/>
</dbReference>
<name>A0A0E9TU36_ANGAN</name>
<reference evidence="1" key="2">
    <citation type="journal article" date="2015" name="Fish Shellfish Immunol.">
        <title>Early steps in the European eel (Anguilla anguilla)-Vibrio vulnificus interaction in the gills: Role of the RtxA13 toxin.</title>
        <authorList>
            <person name="Callol A."/>
            <person name="Pajuelo D."/>
            <person name="Ebbesson L."/>
            <person name="Teles M."/>
            <person name="MacKenzie S."/>
            <person name="Amaro C."/>
        </authorList>
    </citation>
    <scope>NUCLEOTIDE SEQUENCE</scope>
</reference>
<evidence type="ECO:0000313" key="1">
    <source>
        <dbReference type="EMBL" id="JAH56972.1"/>
    </source>
</evidence>
<sequence>MMSLPVQRSVLLLKNKVNLSLFHIPLVPATQ</sequence>